<dbReference type="EMBL" id="HBIZ01025867">
    <property type="protein sequence ID" value="CAE0763767.1"/>
    <property type="molecule type" value="Transcribed_RNA"/>
</dbReference>
<dbReference type="AlphaFoldDB" id="A0A7S4BEY4"/>
<reference evidence="2" key="1">
    <citation type="submission" date="2021-01" db="EMBL/GenBank/DDBJ databases">
        <authorList>
            <person name="Corre E."/>
            <person name="Pelletier E."/>
            <person name="Niang G."/>
            <person name="Scheremetjew M."/>
            <person name="Finn R."/>
            <person name="Kale V."/>
            <person name="Holt S."/>
            <person name="Cochrane G."/>
            <person name="Meng A."/>
            <person name="Brown T."/>
            <person name="Cohen L."/>
        </authorList>
    </citation>
    <scope>NUCLEOTIDE SEQUENCE</scope>
    <source>
        <strain evidence="2">CCMP645</strain>
    </source>
</reference>
<sequence length="293" mass="31087">MSAFVDCASRRCGTQRGPQMSCADAAMLLSCTDLREFAIVTDSSCWPLCDGCCRDDAPPFVPPPSFPHPLLPPSVPPPRDPPPPPLLPPSAPPALPNSVLVDVLPRSADLAGGESVNLCVANAFDTLELTCKWDTLEGVKLADALKLPGAAPGVLDERCGEETTYMCSTPSVAETMSTLLRVESAHLGVIGLVDFTFFERAFPPVISAVLPPAMDIDTAQRRWGSTAPLLITVQGYNFRPGKQQTCLLGSIAASAEFVRSDLYRCTVPQLNLSSSEQVHGVSLPVRISVDGAA</sequence>
<proteinExistence type="predicted"/>
<evidence type="ECO:0008006" key="3">
    <source>
        <dbReference type="Google" id="ProtNLM"/>
    </source>
</evidence>
<dbReference type="InterPro" id="IPR013783">
    <property type="entry name" value="Ig-like_fold"/>
</dbReference>
<accession>A0A7S4BEY4</accession>
<organism evidence="2">
    <name type="scientific">Chrysotila carterae</name>
    <name type="common">Marine alga</name>
    <name type="synonym">Syracosphaera carterae</name>
    <dbReference type="NCBI Taxonomy" id="13221"/>
    <lineage>
        <taxon>Eukaryota</taxon>
        <taxon>Haptista</taxon>
        <taxon>Haptophyta</taxon>
        <taxon>Prymnesiophyceae</taxon>
        <taxon>Isochrysidales</taxon>
        <taxon>Isochrysidaceae</taxon>
        <taxon>Chrysotila</taxon>
    </lineage>
</organism>
<protein>
    <recommendedName>
        <fullName evidence="3">IPT/TIG domain-containing protein</fullName>
    </recommendedName>
</protein>
<dbReference type="Gene3D" id="2.60.40.10">
    <property type="entry name" value="Immunoglobulins"/>
    <property type="match status" value="1"/>
</dbReference>
<dbReference type="InterPro" id="IPR014756">
    <property type="entry name" value="Ig_E-set"/>
</dbReference>
<evidence type="ECO:0000313" key="2">
    <source>
        <dbReference type="EMBL" id="CAE0763767.1"/>
    </source>
</evidence>
<gene>
    <name evidence="2" type="ORF">PCAR00345_LOCUS16379</name>
</gene>
<evidence type="ECO:0000256" key="1">
    <source>
        <dbReference type="SAM" id="MobiDB-lite"/>
    </source>
</evidence>
<name>A0A7S4BEY4_CHRCT</name>
<dbReference type="SUPFAM" id="SSF81296">
    <property type="entry name" value="E set domains"/>
    <property type="match status" value="1"/>
</dbReference>
<feature type="region of interest" description="Disordered" evidence="1">
    <location>
        <begin position="71"/>
        <end position="91"/>
    </location>
</feature>